<sequence length="467" mass="53202">MISPTLDTDPKVIFSLVPMNPGAFEVVNNPLNNHLFKREDGRNEINVFFDPTTSAGLFPSVMGRTGHIIVDRIGISKFHCSFSIHMETGEILLVDHSPSHTLEFYGNNVRQFVVDGLHAPAVVIDAKVNRQFGFGGTGASWFKWKIKWYKEPPIDVEAWARGSGNHRFGQDCTVRDFPPTQRLEHCALENRFLHREKLVDKTLTKVQKAVDAYSGQYVAIKTVTLPHDLRRFRMLEEACDYTDLVHPHIIEFLQVEISQTHFNLVMDLQDGNIEELGLEDQEFAHAEHLFSPTDNVARPLLHQMLSALDYLASKDIIHRDVKPQNILYRRVNGSMHYRLADFGVATSDPEDQYGVGSTRFKAPEVLFRRSKRTHTTKIDVWSLWATLIWVFDLYKPPQIGKFRDILIQDDGREEKIVNEVQKLAKYHGPAFVTMARLIPKQRASAAELLDSMFGGVGRITGNTRRGA</sequence>
<evidence type="ECO:0000313" key="2">
    <source>
        <dbReference type="EMBL" id="KAF4966589.1"/>
    </source>
</evidence>
<dbReference type="GO" id="GO:0004672">
    <property type="term" value="F:protein kinase activity"/>
    <property type="evidence" value="ECO:0007669"/>
    <property type="project" value="InterPro"/>
</dbReference>
<evidence type="ECO:0000313" key="3">
    <source>
        <dbReference type="Proteomes" id="UP000622797"/>
    </source>
</evidence>
<comment type="caution">
    <text evidence="2">The sequence shown here is derived from an EMBL/GenBank/DDBJ whole genome shotgun (WGS) entry which is preliminary data.</text>
</comment>
<keyword evidence="3" id="KW-1185">Reference proteome</keyword>
<dbReference type="PANTHER" id="PTHR44167:SF24">
    <property type="entry name" value="SERINE_THREONINE-PROTEIN KINASE CHK2"/>
    <property type="match status" value="1"/>
</dbReference>
<reference evidence="2" key="2">
    <citation type="submission" date="2020-05" db="EMBL/GenBank/DDBJ databases">
        <authorList>
            <person name="Kim H.-S."/>
            <person name="Proctor R.H."/>
            <person name="Brown D.W."/>
        </authorList>
    </citation>
    <scope>NUCLEOTIDE SEQUENCE</scope>
    <source>
        <strain evidence="2">NRRL 20472</strain>
    </source>
</reference>
<evidence type="ECO:0000259" key="1">
    <source>
        <dbReference type="PROSITE" id="PS50011"/>
    </source>
</evidence>
<dbReference type="InterPro" id="IPR011009">
    <property type="entry name" value="Kinase-like_dom_sf"/>
</dbReference>
<dbReference type="PROSITE" id="PS50011">
    <property type="entry name" value="PROTEIN_KINASE_DOM"/>
    <property type="match status" value="1"/>
</dbReference>
<dbReference type="Pfam" id="PF00069">
    <property type="entry name" value="Pkinase"/>
    <property type="match status" value="1"/>
</dbReference>
<dbReference type="SUPFAM" id="SSF56112">
    <property type="entry name" value="Protein kinase-like (PK-like)"/>
    <property type="match status" value="1"/>
</dbReference>
<gene>
    <name evidence="2" type="ORF">FSARC_5753</name>
</gene>
<dbReference type="GO" id="GO:0005524">
    <property type="term" value="F:ATP binding"/>
    <property type="evidence" value="ECO:0007669"/>
    <property type="project" value="InterPro"/>
</dbReference>
<dbReference type="InterPro" id="IPR008271">
    <property type="entry name" value="Ser/Thr_kinase_AS"/>
</dbReference>
<dbReference type="PROSITE" id="PS00108">
    <property type="entry name" value="PROTEIN_KINASE_ST"/>
    <property type="match status" value="1"/>
</dbReference>
<protein>
    <recommendedName>
        <fullName evidence="1">Protein kinase domain-containing protein</fullName>
    </recommendedName>
</protein>
<name>A0A8H4XA44_9HYPO</name>
<organism evidence="2 3">
    <name type="scientific">Fusarium sarcochroum</name>
    <dbReference type="NCBI Taxonomy" id="1208366"/>
    <lineage>
        <taxon>Eukaryota</taxon>
        <taxon>Fungi</taxon>
        <taxon>Dikarya</taxon>
        <taxon>Ascomycota</taxon>
        <taxon>Pezizomycotina</taxon>
        <taxon>Sordariomycetes</taxon>
        <taxon>Hypocreomycetidae</taxon>
        <taxon>Hypocreales</taxon>
        <taxon>Nectriaceae</taxon>
        <taxon>Fusarium</taxon>
        <taxon>Fusarium lateritium species complex</taxon>
    </lineage>
</organism>
<dbReference type="SMART" id="SM00220">
    <property type="entry name" value="S_TKc"/>
    <property type="match status" value="1"/>
</dbReference>
<dbReference type="PANTHER" id="PTHR44167">
    <property type="entry name" value="OVARIAN-SPECIFIC SERINE/THREONINE-PROTEIN KINASE LOK-RELATED"/>
    <property type="match status" value="1"/>
</dbReference>
<reference evidence="2" key="1">
    <citation type="journal article" date="2020" name="BMC Genomics">
        <title>Correction to: Identification and distribution of gene clusters required for synthesis of sphingolipid metabolism inhibitors in diverse species of the filamentous fungus Fusarium.</title>
        <authorList>
            <person name="Kim H.S."/>
            <person name="Lohmar J.M."/>
            <person name="Busman M."/>
            <person name="Brown D.W."/>
            <person name="Naumann T.A."/>
            <person name="Divon H.H."/>
            <person name="Lysoe E."/>
            <person name="Uhlig S."/>
            <person name="Proctor R.H."/>
        </authorList>
    </citation>
    <scope>NUCLEOTIDE SEQUENCE</scope>
    <source>
        <strain evidence="2">NRRL 20472</strain>
    </source>
</reference>
<dbReference type="CDD" id="cd00180">
    <property type="entry name" value="PKc"/>
    <property type="match status" value="1"/>
</dbReference>
<dbReference type="Gene3D" id="1.10.510.10">
    <property type="entry name" value="Transferase(Phosphotransferase) domain 1"/>
    <property type="match status" value="1"/>
</dbReference>
<dbReference type="OrthoDB" id="4062651at2759"/>
<accession>A0A8H4XA44</accession>
<feature type="domain" description="Protein kinase" evidence="1">
    <location>
        <begin position="192"/>
        <end position="454"/>
    </location>
</feature>
<dbReference type="Proteomes" id="UP000622797">
    <property type="component" value="Unassembled WGS sequence"/>
</dbReference>
<dbReference type="EMBL" id="JABEXW010000282">
    <property type="protein sequence ID" value="KAF4966589.1"/>
    <property type="molecule type" value="Genomic_DNA"/>
</dbReference>
<proteinExistence type="predicted"/>
<dbReference type="AlphaFoldDB" id="A0A8H4XA44"/>
<dbReference type="InterPro" id="IPR000719">
    <property type="entry name" value="Prot_kinase_dom"/>
</dbReference>